<dbReference type="Gene3D" id="1.20.1250.20">
    <property type="entry name" value="MFS general substrate transporter like domains"/>
    <property type="match status" value="2"/>
</dbReference>
<dbReference type="InterPro" id="IPR011701">
    <property type="entry name" value="MFS"/>
</dbReference>
<dbReference type="InParanoid" id="J5J5T4"/>
<feature type="transmembrane region" description="Helical" evidence="6">
    <location>
        <begin position="142"/>
        <end position="160"/>
    </location>
</feature>
<dbReference type="PANTHER" id="PTHR43791:SF53">
    <property type="entry name" value="MAJOR FACILITATOR SUPERFAMILY (MFS) PROFILE DOMAIN-CONTAINING PROTEIN"/>
    <property type="match status" value="1"/>
</dbReference>
<dbReference type="PANTHER" id="PTHR43791">
    <property type="entry name" value="PERMEASE-RELATED"/>
    <property type="match status" value="1"/>
</dbReference>
<dbReference type="RefSeq" id="XP_008602398.1">
    <property type="nucleotide sequence ID" value="XM_008604176.1"/>
</dbReference>
<dbReference type="FunFam" id="1.20.1250.20:FF:000018">
    <property type="entry name" value="MFS transporter permease"/>
    <property type="match status" value="1"/>
</dbReference>
<dbReference type="FunFam" id="1.20.1250.20:FF:000013">
    <property type="entry name" value="MFS general substrate transporter"/>
    <property type="match status" value="1"/>
</dbReference>
<evidence type="ECO:0000256" key="1">
    <source>
        <dbReference type="ARBA" id="ARBA00004141"/>
    </source>
</evidence>
<keyword evidence="5 6" id="KW-0472">Membrane</keyword>
<keyword evidence="2" id="KW-0813">Transport</keyword>
<name>J5J5T4_BEAB2</name>
<dbReference type="SUPFAM" id="SSF103473">
    <property type="entry name" value="MFS general substrate transporter"/>
    <property type="match status" value="1"/>
</dbReference>
<dbReference type="EMBL" id="JH725194">
    <property type="protein sequence ID" value="EJP61923.1"/>
    <property type="molecule type" value="Genomic_DNA"/>
</dbReference>
<feature type="transmembrane region" description="Helical" evidence="6">
    <location>
        <begin position="172"/>
        <end position="190"/>
    </location>
</feature>
<organism evidence="8 9">
    <name type="scientific">Beauveria bassiana (strain ARSEF 2860)</name>
    <name type="common">White muscardine disease fungus</name>
    <name type="synonym">Tritirachium shiotae</name>
    <dbReference type="NCBI Taxonomy" id="655819"/>
    <lineage>
        <taxon>Eukaryota</taxon>
        <taxon>Fungi</taxon>
        <taxon>Dikarya</taxon>
        <taxon>Ascomycota</taxon>
        <taxon>Pezizomycotina</taxon>
        <taxon>Sordariomycetes</taxon>
        <taxon>Hypocreomycetidae</taxon>
        <taxon>Hypocreales</taxon>
        <taxon>Cordycipitaceae</taxon>
        <taxon>Beauveria</taxon>
    </lineage>
</organism>
<sequence length="524" mass="57638">MPCLMQSNYIRLSTSIKPQFTCGSDWYSSRTMEVQSIKASVGAGDVHVGTQPVELGIEAQQIGLERVIRHKFDRRVLPLGIAVHILSTIDRSNMSNAVVLGLREDTDLSGKRFNVVLALFFVTYIVFEIPANLMCQKFGPRLWLSFITFGFGAATVGTSFTHNYPGVLGCRLLLGMFEAGVQPGLLYTYSQFYRRHEMASRWGIKAVGGSVAGAFGGLLGSALGNVPKTGMFERWRWIFLVEGLMTIIVSGLVYWYMPASAAEASFLTHAEKEVAIRRIDQENKMMVGGKDLGAWSLSVMKRALWNANTQLVSLAIMMTLLSMTALSLFMPSLLKSMGYTSTQAQLLTVPPYTVAACICIAACFASDRFQTRGMVLLLLSPLMMAGFLMLALASSTAVRYFAFFLTTSATFSCSPILLAWVMSNSAGPSVRVIVGAYVVGEGNIGSIIATWTYLATDAPRYVKGHLVNFGGSCILFLTIGVTTLYLRRENRARDEGQRDDRLADATEDEKWTLGHSHPEYRFTV</sequence>
<evidence type="ECO:0000256" key="2">
    <source>
        <dbReference type="ARBA" id="ARBA00022448"/>
    </source>
</evidence>
<feature type="transmembrane region" description="Helical" evidence="6">
    <location>
        <begin position="349"/>
        <end position="366"/>
    </location>
</feature>
<keyword evidence="9" id="KW-1185">Reference proteome</keyword>
<evidence type="ECO:0000313" key="9">
    <source>
        <dbReference type="Proteomes" id="UP000002762"/>
    </source>
</evidence>
<keyword evidence="4 6" id="KW-1133">Transmembrane helix</keyword>
<dbReference type="HOGENOM" id="CLU_001265_0_1_1"/>
<dbReference type="GO" id="GO:0022857">
    <property type="term" value="F:transmembrane transporter activity"/>
    <property type="evidence" value="ECO:0007669"/>
    <property type="project" value="InterPro"/>
</dbReference>
<gene>
    <name evidence="8" type="ORF">BBA_09079</name>
</gene>
<feature type="transmembrane region" description="Helical" evidence="6">
    <location>
        <begin position="432"/>
        <end position="454"/>
    </location>
</feature>
<dbReference type="Pfam" id="PF07690">
    <property type="entry name" value="MFS_1"/>
    <property type="match status" value="1"/>
</dbReference>
<accession>J5J5T4</accession>
<feature type="transmembrane region" description="Helical" evidence="6">
    <location>
        <begin position="373"/>
        <end position="394"/>
    </location>
</feature>
<dbReference type="AlphaFoldDB" id="J5J5T4"/>
<dbReference type="PROSITE" id="PS50850">
    <property type="entry name" value="MFS"/>
    <property type="match status" value="1"/>
</dbReference>
<dbReference type="InterPro" id="IPR020846">
    <property type="entry name" value="MFS_dom"/>
</dbReference>
<evidence type="ECO:0000313" key="8">
    <source>
        <dbReference type="EMBL" id="EJP61923.1"/>
    </source>
</evidence>
<protein>
    <submittedName>
        <fullName evidence="8">Major facilitator superfamily protein</fullName>
    </submittedName>
</protein>
<feature type="transmembrane region" description="Helical" evidence="6">
    <location>
        <begin position="202"/>
        <end position="223"/>
    </location>
</feature>
<feature type="domain" description="Major facilitator superfamily (MFS) profile" evidence="7">
    <location>
        <begin position="76"/>
        <end position="491"/>
    </location>
</feature>
<feature type="transmembrane region" description="Helical" evidence="6">
    <location>
        <begin position="400"/>
        <end position="420"/>
    </location>
</feature>
<dbReference type="GO" id="GO:0016020">
    <property type="term" value="C:membrane"/>
    <property type="evidence" value="ECO:0007669"/>
    <property type="project" value="UniProtKB-SubCell"/>
</dbReference>
<proteinExistence type="predicted"/>
<evidence type="ECO:0000256" key="5">
    <source>
        <dbReference type="ARBA" id="ARBA00023136"/>
    </source>
</evidence>
<feature type="transmembrane region" description="Helical" evidence="6">
    <location>
        <begin position="113"/>
        <end position="135"/>
    </location>
</feature>
<dbReference type="InterPro" id="IPR036259">
    <property type="entry name" value="MFS_trans_sf"/>
</dbReference>
<evidence type="ECO:0000256" key="4">
    <source>
        <dbReference type="ARBA" id="ARBA00022989"/>
    </source>
</evidence>
<evidence type="ECO:0000256" key="3">
    <source>
        <dbReference type="ARBA" id="ARBA00022692"/>
    </source>
</evidence>
<evidence type="ECO:0000256" key="6">
    <source>
        <dbReference type="SAM" id="Phobius"/>
    </source>
</evidence>
<feature type="transmembrane region" description="Helical" evidence="6">
    <location>
        <begin position="466"/>
        <end position="486"/>
    </location>
</feature>
<feature type="transmembrane region" description="Helical" evidence="6">
    <location>
        <begin position="235"/>
        <end position="257"/>
    </location>
</feature>
<reference evidence="8 9" key="1">
    <citation type="journal article" date="2012" name="Sci. Rep.">
        <title>Genomic perspectives on the evolution of fungal entomopathogenicity in Beauveria bassiana.</title>
        <authorList>
            <person name="Xiao G."/>
            <person name="Ying S.H."/>
            <person name="Zheng P."/>
            <person name="Wang Z.L."/>
            <person name="Zhang S."/>
            <person name="Xie X.Q."/>
            <person name="Shang Y."/>
            <person name="St Leger R.J."/>
            <person name="Zhao G.P."/>
            <person name="Wang C."/>
            <person name="Feng M.G."/>
        </authorList>
    </citation>
    <scope>NUCLEOTIDE SEQUENCE [LARGE SCALE GENOMIC DNA]</scope>
    <source>
        <strain evidence="8 9">ARSEF 2860</strain>
    </source>
</reference>
<comment type="subcellular location">
    <subcellularLocation>
        <location evidence="1">Membrane</location>
        <topology evidence="1">Multi-pass membrane protein</topology>
    </subcellularLocation>
</comment>
<dbReference type="GeneID" id="19892091"/>
<feature type="transmembrane region" description="Helical" evidence="6">
    <location>
        <begin position="311"/>
        <end position="329"/>
    </location>
</feature>
<keyword evidence="3 6" id="KW-0812">Transmembrane</keyword>
<evidence type="ECO:0000259" key="7">
    <source>
        <dbReference type="PROSITE" id="PS50850"/>
    </source>
</evidence>
<dbReference type="Proteomes" id="UP000002762">
    <property type="component" value="Unassembled WGS sequence"/>
</dbReference>